<dbReference type="Pfam" id="PF04446">
    <property type="entry name" value="Thg1"/>
    <property type="match status" value="1"/>
</dbReference>
<evidence type="ECO:0000256" key="5">
    <source>
        <dbReference type="ARBA" id="ARBA00022694"/>
    </source>
</evidence>
<feature type="domain" description="Thg1 C-terminal" evidence="13">
    <location>
        <begin position="152"/>
        <end position="186"/>
    </location>
</feature>
<dbReference type="GO" id="GO:0005525">
    <property type="term" value="F:GTP binding"/>
    <property type="evidence" value="ECO:0007669"/>
    <property type="project" value="UniProtKB-KW"/>
</dbReference>
<keyword evidence="10" id="KW-0342">GTP-binding</keyword>
<dbReference type="GO" id="GO:0006400">
    <property type="term" value="P:tRNA modification"/>
    <property type="evidence" value="ECO:0007669"/>
    <property type="project" value="InterPro"/>
</dbReference>
<keyword evidence="6 14" id="KW-0548">Nucleotidyltransferase</keyword>
<keyword evidence="9" id="KW-0460">Magnesium</keyword>
<gene>
    <name evidence="14" type="ORF">GNI_103570</name>
</gene>
<dbReference type="GeneID" id="22913676"/>
<protein>
    <recommendedName>
        <fullName evidence="3">tRNA(His) guanylyltransferase</fullName>
        <ecNumber evidence="3">2.7.7.79</ecNumber>
    </recommendedName>
</protein>
<name>A0A023B4J1_GRENI</name>
<proteinExistence type="inferred from homology"/>
<dbReference type="GO" id="GO:0000287">
    <property type="term" value="F:magnesium ion binding"/>
    <property type="evidence" value="ECO:0007669"/>
    <property type="project" value="InterPro"/>
</dbReference>
<dbReference type="Proteomes" id="UP000019763">
    <property type="component" value="Unassembled WGS sequence"/>
</dbReference>
<evidence type="ECO:0000256" key="2">
    <source>
        <dbReference type="ARBA" id="ARBA00010113"/>
    </source>
</evidence>
<sequence length="375" mass="42585">MACSKYEYVKSFELDDTLLPETYIVLRIDGRGFTKFTEELNFRKPNDNRGLWVMTRAAVDLMVELGGEIILSYGQSDEYSFVFRKRTSLYNRRRSKILSTVVSIYTGAYLRHLSIVFPHYDWRSIRKQGNKTKQVKGPIFDGRIILYPNLQVLQDYLAWRQVDCHINNLHNYCFWNMVYKAKAELTAKAKVNADKADLSAGDATVITSDSVQGPHSAQGPHSVQGPHSAQGPHSVTGNEVTVGRLSEVKDAVHHVLKLTNSSGKNEILFSQFGINYNTLPELHRKGTLIYRTGPSQSLTSSLVHHYPHATDTLADDPYDTTEEGLIANDQVLPFHRFCSDSPFRTTAASLVVSHQDCIKKDFWQQRDFLVHLLED</sequence>
<keyword evidence="4" id="KW-0808">Transferase</keyword>
<dbReference type="AlphaFoldDB" id="A0A023B4J1"/>
<dbReference type="VEuPathDB" id="CryptoDB:GNI_103570"/>
<feature type="domain" description="Thg1 C-terminal" evidence="13">
    <location>
        <begin position="250"/>
        <end position="298"/>
    </location>
</feature>
<evidence type="ECO:0000256" key="9">
    <source>
        <dbReference type="ARBA" id="ARBA00022842"/>
    </source>
</evidence>
<keyword evidence="5" id="KW-0819">tRNA processing</keyword>
<dbReference type="EC" id="2.7.7.79" evidence="3"/>
<evidence type="ECO:0000313" key="15">
    <source>
        <dbReference type="Proteomes" id="UP000019763"/>
    </source>
</evidence>
<dbReference type="InterPro" id="IPR007537">
    <property type="entry name" value="tRNAHis_GuaTrfase_Thg1"/>
</dbReference>
<dbReference type="EMBL" id="AFNH02000774">
    <property type="protein sequence ID" value="EZG56481.1"/>
    <property type="molecule type" value="Genomic_DNA"/>
</dbReference>
<dbReference type="PANTHER" id="PTHR12729:SF6">
    <property type="entry name" value="TRNA(HIS) GUANYLYLTRANSFERASE-RELATED"/>
    <property type="match status" value="1"/>
</dbReference>
<dbReference type="InterPro" id="IPR038469">
    <property type="entry name" value="tRNAHis_GuaTrfase_Thg1_sf"/>
</dbReference>
<comment type="cofactor">
    <cofactor evidence="1">
        <name>Mg(2+)</name>
        <dbReference type="ChEBI" id="CHEBI:18420"/>
    </cofactor>
</comment>
<keyword evidence="15" id="KW-1185">Reference proteome</keyword>
<reference evidence="14" key="1">
    <citation type="submission" date="2013-12" db="EMBL/GenBank/DDBJ databases">
        <authorList>
            <person name="Omoto C.K."/>
            <person name="Sibley D."/>
            <person name="Venepally P."/>
            <person name="Hadjithomas M."/>
            <person name="Karamycheva S."/>
            <person name="Brunk B."/>
            <person name="Roos D."/>
            <person name="Caler E."/>
            <person name="Lorenzi H."/>
        </authorList>
    </citation>
    <scope>NUCLEOTIDE SEQUENCE</scope>
</reference>
<feature type="region of interest" description="Disordered" evidence="11">
    <location>
        <begin position="209"/>
        <end position="237"/>
    </location>
</feature>
<evidence type="ECO:0000256" key="4">
    <source>
        <dbReference type="ARBA" id="ARBA00022679"/>
    </source>
</evidence>
<dbReference type="RefSeq" id="XP_011131256.1">
    <property type="nucleotide sequence ID" value="XM_011132954.1"/>
</dbReference>
<dbReference type="InterPro" id="IPR024956">
    <property type="entry name" value="tRNAHis_GuaTrfase_cat"/>
</dbReference>
<evidence type="ECO:0000256" key="3">
    <source>
        <dbReference type="ARBA" id="ARBA00012511"/>
    </source>
</evidence>
<dbReference type="OrthoDB" id="62560at2759"/>
<evidence type="ECO:0000256" key="11">
    <source>
        <dbReference type="SAM" id="MobiDB-lite"/>
    </source>
</evidence>
<dbReference type="PANTHER" id="PTHR12729">
    <property type="entry name" value="TRNA(HIS) GUANYLYLTRANSFERASE-RELATED"/>
    <property type="match status" value="1"/>
</dbReference>
<evidence type="ECO:0000256" key="1">
    <source>
        <dbReference type="ARBA" id="ARBA00001946"/>
    </source>
</evidence>
<dbReference type="Gene3D" id="3.30.70.3000">
    <property type="match status" value="1"/>
</dbReference>
<evidence type="ECO:0000259" key="12">
    <source>
        <dbReference type="Pfam" id="PF04446"/>
    </source>
</evidence>
<organism evidence="14 15">
    <name type="scientific">Gregarina niphandrodes</name>
    <name type="common">Septate eugregarine</name>
    <dbReference type="NCBI Taxonomy" id="110365"/>
    <lineage>
        <taxon>Eukaryota</taxon>
        <taxon>Sar</taxon>
        <taxon>Alveolata</taxon>
        <taxon>Apicomplexa</taxon>
        <taxon>Conoidasida</taxon>
        <taxon>Gregarinasina</taxon>
        <taxon>Eugregarinorida</taxon>
        <taxon>Gregarinidae</taxon>
        <taxon>Gregarina</taxon>
    </lineage>
</organism>
<accession>A0A023B4J1</accession>
<evidence type="ECO:0000259" key="13">
    <source>
        <dbReference type="Pfam" id="PF14413"/>
    </source>
</evidence>
<dbReference type="eggNOG" id="KOG2721">
    <property type="taxonomic scope" value="Eukaryota"/>
</dbReference>
<dbReference type="InterPro" id="IPR025845">
    <property type="entry name" value="Thg1_C_dom"/>
</dbReference>
<evidence type="ECO:0000256" key="7">
    <source>
        <dbReference type="ARBA" id="ARBA00022723"/>
    </source>
</evidence>
<keyword evidence="7" id="KW-0479">Metal-binding</keyword>
<evidence type="ECO:0000256" key="8">
    <source>
        <dbReference type="ARBA" id="ARBA00022741"/>
    </source>
</evidence>
<comment type="caution">
    <text evidence="14">The sequence shown here is derived from an EMBL/GenBank/DDBJ whole genome shotgun (WGS) entry which is preliminary data.</text>
</comment>
<evidence type="ECO:0000256" key="6">
    <source>
        <dbReference type="ARBA" id="ARBA00022695"/>
    </source>
</evidence>
<evidence type="ECO:0000256" key="10">
    <source>
        <dbReference type="ARBA" id="ARBA00023134"/>
    </source>
</evidence>
<keyword evidence="8" id="KW-0547">Nucleotide-binding</keyword>
<dbReference type="GO" id="GO:0008193">
    <property type="term" value="F:tRNA guanylyltransferase activity"/>
    <property type="evidence" value="ECO:0007669"/>
    <property type="project" value="UniProtKB-EC"/>
</dbReference>
<comment type="similarity">
    <text evidence="2">Belongs to the tRNA(His) guanylyltransferase family.</text>
</comment>
<feature type="domain" description="tRNAHis guanylyltransferase catalytic" evidence="12">
    <location>
        <begin position="6"/>
        <end position="148"/>
    </location>
</feature>
<dbReference type="Pfam" id="PF14413">
    <property type="entry name" value="Thg1C"/>
    <property type="match status" value="2"/>
</dbReference>
<evidence type="ECO:0000313" key="14">
    <source>
        <dbReference type="EMBL" id="EZG56481.1"/>
    </source>
</evidence>